<evidence type="ECO:0000313" key="2">
    <source>
        <dbReference type="Proteomes" id="UP000266723"/>
    </source>
</evidence>
<dbReference type="Proteomes" id="UP000266723">
    <property type="component" value="Unassembled WGS sequence"/>
</dbReference>
<comment type="caution">
    <text evidence="1">The sequence shown here is derived from an EMBL/GenBank/DDBJ whole genome shotgun (WGS) entry which is preliminary data.</text>
</comment>
<organism evidence="1 2">
    <name type="scientific">Brassica cretica</name>
    <name type="common">Mustard</name>
    <dbReference type="NCBI Taxonomy" id="69181"/>
    <lineage>
        <taxon>Eukaryota</taxon>
        <taxon>Viridiplantae</taxon>
        <taxon>Streptophyta</taxon>
        <taxon>Embryophyta</taxon>
        <taxon>Tracheophyta</taxon>
        <taxon>Spermatophyta</taxon>
        <taxon>Magnoliopsida</taxon>
        <taxon>eudicotyledons</taxon>
        <taxon>Gunneridae</taxon>
        <taxon>Pentapetalae</taxon>
        <taxon>rosids</taxon>
        <taxon>malvids</taxon>
        <taxon>Brassicales</taxon>
        <taxon>Brassicaceae</taxon>
        <taxon>Brassiceae</taxon>
        <taxon>Brassica</taxon>
    </lineage>
</organism>
<keyword evidence="2" id="KW-1185">Reference proteome</keyword>
<sequence length="277" mass="29668">MILPASIMVCNVTSRPTREDLLTEKVEGRVLARSDRSSRPGLGRSSISDVSGSRWYTARSFWVLANFGHFVLSFEVGDFSARGLCVWAVVNDTGGGVVSSGFFQCADCYRDLQANFSFGLALDFVGCVVVWPPRNHVDYFLRSWGGELGDSCSISLPLLFTGALGGSTPLLTDRVAFDFFLECLQLDALRVPSQPGLVEGSAKLVWIEIGSGHLWIVCPRDVAIGGFRCVWVVPVASLAPINLVGVTLVPESDPMGSMSLTLEGVVPGGLGGIHSHA</sequence>
<reference evidence="1 2" key="1">
    <citation type="journal article" date="2020" name="BMC Genomics">
        <title>Intraspecific diversification of the crop wild relative Brassica cretica Lam. using demographic model selection.</title>
        <authorList>
            <person name="Kioukis A."/>
            <person name="Michalopoulou V.A."/>
            <person name="Briers L."/>
            <person name="Pirintsos S."/>
            <person name="Studholme D.J."/>
            <person name="Pavlidis P."/>
            <person name="Sarris P.F."/>
        </authorList>
    </citation>
    <scope>NUCLEOTIDE SEQUENCE [LARGE SCALE GENOMIC DNA]</scope>
    <source>
        <strain evidence="2">cv. PFS-1207/04</strain>
    </source>
</reference>
<name>A0ABQ7BL74_BRACR</name>
<accession>A0ABQ7BL74</accession>
<gene>
    <name evidence="1" type="ORF">DY000_02040915</name>
</gene>
<dbReference type="EMBL" id="QGKV02001507">
    <property type="protein sequence ID" value="KAF3533033.1"/>
    <property type="molecule type" value="Genomic_DNA"/>
</dbReference>
<protein>
    <submittedName>
        <fullName evidence="1">Uncharacterized protein</fullName>
    </submittedName>
</protein>
<evidence type="ECO:0000313" key="1">
    <source>
        <dbReference type="EMBL" id="KAF3533033.1"/>
    </source>
</evidence>
<proteinExistence type="predicted"/>